<organism evidence="2">
    <name type="scientific">Vecturithrix granuli</name>
    <dbReference type="NCBI Taxonomy" id="1499967"/>
    <lineage>
        <taxon>Bacteria</taxon>
        <taxon>Candidatus Moduliflexota</taxon>
        <taxon>Candidatus Vecturitrichia</taxon>
        <taxon>Candidatus Vecturitrichales</taxon>
        <taxon>Candidatus Vecturitrichaceae</taxon>
        <taxon>Candidatus Vecturithrix</taxon>
    </lineage>
</organism>
<dbReference type="InterPro" id="IPR036594">
    <property type="entry name" value="Meth_synthase_dom"/>
</dbReference>
<dbReference type="InterPro" id="IPR003759">
    <property type="entry name" value="Cbl-bd_cap"/>
</dbReference>
<sequence length="346" mass="38531">MTNLQSVSEVFERNYNNLIAIVQQRMELELQFHRRGDLQQLEPDLLELLREFGELLRVVYHYNVTNLLPHEAAWYASALSSRGSANDAFTLLVDSWIISIQGVIKPPECNLLANPLQELKTNLVSILSEAEQRRGVPASVEITNLVNDLIVADRIGAQAQLASYVHSGVTPDELITQFLLPAMVEIGRRWENNEIQIFEEHLATETIIRLLSGLSGAFKPENMIDRTALVSCVPNDKHQLVPMALSTFLELKGWRVSSLGSSLPAEQIIVAAKRMQPDAIFLSLNMLSRLTEALELISMLHQRIADCPIFIGGQGAQAGKSLLEEANALVIQTFEEAHQFAMRGSA</sequence>
<dbReference type="EMBL" id="DF820463">
    <property type="protein sequence ID" value="GAK55583.1"/>
    <property type="molecule type" value="Genomic_DNA"/>
</dbReference>
<dbReference type="InterPro" id="IPR036724">
    <property type="entry name" value="Cobalamin-bd_sf"/>
</dbReference>
<protein>
    <submittedName>
        <fullName evidence="2">Cobalamin B12-binding domain protein</fullName>
    </submittedName>
</protein>
<dbReference type="SUPFAM" id="SSF52242">
    <property type="entry name" value="Cobalamin (vitamin B12)-binding domain"/>
    <property type="match status" value="1"/>
</dbReference>
<dbReference type="eggNOG" id="COG5012">
    <property type="taxonomic scope" value="Bacteria"/>
</dbReference>
<dbReference type="Proteomes" id="UP000030661">
    <property type="component" value="Unassembled WGS sequence"/>
</dbReference>
<proteinExistence type="predicted"/>
<keyword evidence="3" id="KW-1185">Reference proteome</keyword>
<evidence type="ECO:0000259" key="1">
    <source>
        <dbReference type="PROSITE" id="PS51332"/>
    </source>
</evidence>
<gene>
    <name evidence="2" type="ORF">U27_02417</name>
</gene>
<name>A0A0S6WAJ3_VECG1</name>
<dbReference type="Gene3D" id="1.10.1240.10">
    <property type="entry name" value="Methionine synthase domain"/>
    <property type="match status" value="1"/>
</dbReference>
<dbReference type="PROSITE" id="PS51332">
    <property type="entry name" value="B12_BINDING"/>
    <property type="match status" value="1"/>
</dbReference>
<accession>A0A0S6WAJ3</accession>
<feature type="domain" description="B12-binding" evidence="1">
    <location>
        <begin position="225"/>
        <end position="346"/>
    </location>
</feature>
<dbReference type="HOGENOM" id="CLU_064060_0_0_0"/>
<dbReference type="GO" id="GO:0046872">
    <property type="term" value="F:metal ion binding"/>
    <property type="evidence" value="ECO:0007669"/>
    <property type="project" value="InterPro"/>
</dbReference>
<evidence type="ECO:0000313" key="3">
    <source>
        <dbReference type="Proteomes" id="UP000030661"/>
    </source>
</evidence>
<evidence type="ECO:0000313" key="2">
    <source>
        <dbReference type="EMBL" id="GAK55583.1"/>
    </source>
</evidence>
<dbReference type="InterPro" id="IPR006158">
    <property type="entry name" value="Cobalamin-bd"/>
</dbReference>
<dbReference type="GO" id="GO:0031419">
    <property type="term" value="F:cobalamin binding"/>
    <property type="evidence" value="ECO:0007669"/>
    <property type="project" value="InterPro"/>
</dbReference>
<dbReference type="Pfam" id="PF02607">
    <property type="entry name" value="B12-binding_2"/>
    <property type="match status" value="1"/>
</dbReference>
<reference evidence="2" key="1">
    <citation type="journal article" date="2015" name="PeerJ">
        <title>First genomic representation of candidate bacterial phylum KSB3 points to enhanced environmental sensing as a trigger of wastewater bulking.</title>
        <authorList>
            <person name="Sekiguchi Y."/>
            <person name="Ohashi A."/>
            <person name="Parks D.H."/>
            <person name="Yamauchi T."/>
            <person name="Tyson G.W."/>
            <person name="Hugenholtz P."/>
        </authorList>
    </citation>
    <scope>NUCLEOTIDE SEQUENCE [LARGE SCALE GENOMIC DNA]</scope>
</reference>
<dbReference type="Pfam" id="PF02310">
    <property type="entry name" value="B12-binding"/>
    <property type="match status" value="1"/>
</dbReference>
<dbReference type="Gene3D" id="3.40.50.280">
    <property type="entry name" value="Cobalamin-binding domain"/>
    <property type="match status" value="1"/>
</dbReference>
<dbReference type="AlphaFoldDB" id="A0A0S6WAJ3"/>
<dbReference type="STRING" id="1499967.U27_02417"/>